<proteinExistence type="predicted"/>
<dbReference type="Pfam" id="PF11706">
    <property type="entry name" value="zf-CGNR"/>
    <property type="match status" value="1"/>
</dbReference>
<dbReference type="Pfam" id="PF07336">
    <property type="entry name" value="ABATE"/>
    <property type="match status" value="1"/>
</dbReference>
<gene>
    <name evidence="2" type="ORF">HNP84_002916</name>
</gene>
<dbReference type="RefSeq" id="WP_185050138.1">
    <property type="nucleotide sequence ID" value="NZ_BAABIX010000010.1"/>
</dbReference>
<dbReference type="PANTHER" id="PTHR35525:SF3">
    <property type="entry name" value="BLL6575 PROTEIN"/>
    <property type="match status" value="1"/>
</dbReference>
<dbReference type="InterPro" id="IPR023286">
    <property type="entry name" value="ABATE_dom_sf"/>
</dbReference>
<accession>A0A840PB26</accession>
<dbReference type="SUPFAM" id="SSF160904">
    <property type="entry name" value="Jann2411-like"/>
    <property type="match status" value="1"/>
</dbReference>
<feature type="domain" description="Zinc finger CGNR" evidence="1">
    <location>
        <begin position="137"/>
        <end position="180"/>
    </location>
</feature>
<dbReference type="Proteomes" id="UP000578449">
    <property type="component" value="Unassembled WGS sequence"/>
</dbReference>
<evidence type="ECO:0000259" key="1">
    <source>
        <dbReference type="Pfam" id="PF11706"/>
    </source>
</evidence>
<protein>
    <submittedName>
        <fullName evidence="2">Putative RNA-binding Zn ribbon-like protein</fullName>
    </submittedName>
</protein>
<dbReference type="PANTHER" id="PTHR35525">
    <property type="entry name" value="BLL6575 PROTEIN"/>
    <property type="match status" value="1"/>
</dbReference>
<evidence type="ECO:0000313" key="2">
    <source>
        <dbReference type="EMBL" id="MBB5133195.1"/>
    </source>
</evidence>
<dbReference type="EMBL" id="JACHGN010000005">
    <property type="protein sequence ID" value="MBB5133195.1"/>
    <property type="molecule type" value="Genomic_DNA"/>
</dbReference>
<sequence>MNGAAELVRDFVNTYDVEAGTDELSSPAELVVWLRGRGLAGARDRADAGDLALAVGLREGLRAALRHNHDRAAPHPPGQAVPPELPRLAEILAALPLRLELTEAGPMLRPAVTGVTAGLAAIAAAVADTRADGTWPRLKVCAEGTCQWAFIDSSKNRSRAWCSMKVCGNRTKTRAYRARRVADPPSRHSAR</sequence>
<keyword evidence="3" id="KW-1185">Reference proteome</keyword>
<reference evidence="2 3" key="1">
    <citation type="submission" date="2020-08" db="EMBL/GenBank/DDBJ databases">
        <title>Genomic Encyclopedia of Type Strains, Phase IV (KMG-IV): sequencing the most valuable type-strain genomes for metagenomic binning, comparative biology and taxonomic classification.</title>
        <authorList>
            <person name="Goeker M."/>
        </authorList>
    </citation>
    <scope>NUCLEOTIDE SEQUENCE [LARGE SCALE GENOMIC DNA]</scope>
    <source>
        <strain evidence="2 3">DSM 45615</strain>
    </source>
</reference>
<dbReference type="AlphaFoldDB" id="A0A840PB26"/>
<dbReference type="InterPro" id="IPR021005">
    <property type="entry name" value="Znf_CGNR"/>
</dbReference>
<name>A0A840PB26_9ACTN</name>
<evidence type="ECO:0000313" key="3">
    <source>
        <dbReference type="Proteomes" id="UP000578449"/>
    </source>
</evidence>
<organism evidence="2 3">
    <name type="scientific">Thermocatellispora tengchongensis</name>
    <dbReference type="NCBI Taxonomy" id="1073253"/>
    <lineage>
        <taxon>Bacteria</taxon>
        <taxon>Bacillati</taxon>
        <taxon>Actinomycetota</taxon>
        <taxon>Actinomycetes</taxon>
        <taxon>Streptosporangiales</taxon>
        <taxon>Streptosporangiaceae</taxon>
        <taxon>Thermocatellispora</taxon>
    </lineage>
</organism>
<comment type="caution">
    <text evidence="2">The sequence shown here is derived from an EMBL/GenBank/DDBJ whole genome shotgun (WGS) entry which is preliminary data.</text>
</comment>
<dbReference type="Gene3D" id="1.10.3300.10">
    <property type="entry name" value="Jann2411-like domain"/>
    <property type="match status" value="1"/>
</dbReference>
<dbReference type="InterPro" id="IPR010852">
    <property type="entry name" value="ABATE"/>
</dbReference>